<evidence type="ECO:0000313" key="3">
    <source>
        <dbReference type="Proteomes" id="UP000007652"/>
    </source>
</evidence>
<dbReference type="AlphaFoldDB" id="I7LG04"/>
<accession>I7LG04</accession>
<proteinExistence type="predicted"/>
<keyword evidence="3" id="KW-1185">Reference proteome</keyword>
<dbReference type="SUPFAM" id="SSF69279">
    <property type="entry name" value="Phage tail proteins"/>
    <property type="match status" value="1"/>
</dbReference>
<dbReference type="STRING" id="857293.CAAU_0811"/>
<reference evidence="2 3" key="1">
    <citation type="journal article" date="2011" name="J. Bacteriol.">
        <title>Draft genome sequence of Caloramator australicus strain RC3T, a thermoanaerobe from the Great Artesian Basin of Australia.</title>
        <authorList>
            <person name="Ogg C.D."/>
            <person name="Patel B.K.C."/>
        </authorList>
    </citation>
    <scope>NUCLEOTIDE SEQUENCE [LARGE SCALE GENOMIC DNA]</scope>
    <source>
        <strain evidence="2 3">RC3</strain>
    </source>
</reference>
<name>I7LG04_9CLOT</name>
<protein>
    <submittedName>
        <fullName evidence="2">Phage late control D family protein</fullName>
    </submittedName>
</protein>
<evidence type="ECO:0000313" key="2">
    <source>
        <dbReference type="EMBL" id="CCJ32895.1"/>
    </source>
</evidence>
<organism evidence="2 3">
    <name type="scientific">Caloramator australicus RC3</name>
    <dbReference type="NCBI Taxonomy" id="857293"/>
    <lineage>
        <taxon>Bacteria</taxon>
        <taxon>Bacillati</taxon>
        <taxon>Bacillota</taxon>
        <taxon>Clostridia</taxon>
        <taxon>Eubacteriales</taxon>
        <taxon>Clostridiaceae</taxon>
        <taxon>Caloramator</taxon>
    </lineage>
</organism>
<sequence length="349" mass="38892">MSRQARLYIEYEGEDISADISSSILSFSYTDNASGKADEIQLRLEDVKGLWKGLLYPKKGSAIKASIIADNWDTTGYSESLPCGLFEIDEIQLSGPPDIVEIKAVSIPISSNLRGEKKTRAWETIRLSKIASEIAAKSGLKLIFDCDEDPMYDRVEQVKQNDLELLFKLCTDAGLAIKVANKKLIIFDEEKYEAKNAVRKIIKGEADLLSYSFSTSSRDVYKSAEINYHDPETGEKIKASFTPKNSPKVGQTLKINESSNFAEIKKSPKGAKATLAIKKAKKRLREKNKNEFKVNLRLVGDIKLCAGSVVEIEGFGIFDGKYFIETAVHNLDSSGYITEIEVRKTLEGY</sequence>
<dbReference type="InterPro" id="IPR056937">
    <property type="entry name" value="YqbQ/XkdQ"/>
</dbReference>
<dbReference type="EMBL" id="CAKP01000036">
    <property type="protein sequence ID" value="CCJ32895.1"/>
    <property type="molecule type" value="Genomic_DNA"/>
</dbReference>
<dbReference type="OrthoDB" id="9815473at2"/>
<gene>
    <name evidence="2" type="ORF">CAAU_0811</name>
</gene>
<comment type="caution">
    <text evidence="2">The sequence shown here is derived from an EMBL/GenBank/DDBJ whole genome shotgun (WGS) entry which is preliminary data.</text>
</comment>
<dbReference type="RefSeq" id="WP_008908171.1">
    <property type="nucleotide sequence ID" value="NZ_CAKP01000036.1"/>
</dbReference>
<dbReference type="Pfam" id="PF24032">
    <property type="entry name" value="YQBQ"/>
    <property type="match status" value="1"/>
</dbReference>
<dbReference type="eggNOG" id="COG3500">
    <property type="taxonomic scope" value="Bacteria"/>
</dbReference>
<feature type="domain" description="YqbQ/XkdQ" evidence="1">
    <location>
        <begin position="197"/>
        <end position="342"/>
    </location>
</feature>
<evidence type="ECO:0000259" key="1">
    <source>
        <dbReference type="Pfam" id="PF24032"/>
    </source>
</evidence>
<dbReference type="Proteomes" id="UP000007652">
    <property type="component" value="Unassembled WGS sequence"/>
</dbReference>